<feature type="domain" description="J" evidence="17">
    <location>
        <begin position="7"/>
        <end position="72"/>
    </location>
</feature>
<evidence type="ECO:0000256" key="6">
    <source>
        <dbReference type="ARBA" id="ARBA00022737"/>
    </source>
</evidence>
<sequence>MADQKRDYYEVLGVSKGVSDDELKKAYRKLAKQYHPDLNPGDKTAEAKFKEVNEAYEVLSDKDKRARYDQFGHAGVDPNFGAGGPGGGFGGGFGGFDMGDIDLGDLFGSFFGGGFGGGGGGGRSRNAPQKGETIRAGVTITFEEAAFGCEKEITVTRTEPCEECKGSGCAPGTTAEICPDCHGSGVVRIQRGGGGFSFSTTAACTRCRGTGKIIHQPCKSCGGAGSVRRQKKLSVTIPAGIDNGQAVSLRGQGGAGKNGGPAGDLLIGVTVQPHPIFRRDGTSVYMEQPVSFAQAALGAELQIPTIDGTVKYSMPEGTQTGTTFRLRGKGIPSLNGRGRGDQYVTVKVLVPTGLSRAQKEALHAFAESMGEETEDSGDPLKNLFDKRRKKK</sequence>
<feature type="binding site" evidence="14">
    <location>
        <position position="218"/>
    </location>
    <ligand>
        <name>Zn(2+)</name>
        <dbReference type="ChEBI" id="CHEBI:29105"/>
        <label>1</label>
    </ligand>
</feature>
<dbReference type="EMBL" id="JANFYS010000001">
    <property type="protein sequence ID" value="MCQ4768964.1"/>
    <property type="molecule type" value="Genomic_DNA"/>
</dbReference>
<evidence type="ECO:0000259" key="18">
    <source>
        <dbReference type="PROSITE" id="PS51188"/>
    </source>
</evidence>
<keyword evidence="10 14" id="KW-0143">Chaperone</keyword>
<dbReference type="NCBIfam" id="NF008035">
    <property type="entry name" value="PRK10767.1"/>
    <property type="match status" value="1"/>
</dbReference>
<feature type="region of interest" description="Disordered" evidence="16">
    <location>
        <begin position="367"/>
        <end position="391"/>
    </location>
</feature>
<feature type="zinc finger region" description="CR-type" evidence="15">
    <location>
        <begin position="148"/>
        <end position="230"/>
    </location>
</feature>
<dbReference type="PANTHER" id="PTHR43096">
    <property type="entry name" value="DNAJ HOMOLOG 1, MITOCHONDRIAL-RELATED"/>
    <property type="match status" value="1"/>
</dbReference>
<evidence type="ECO:0000256" key="1">
    <source>
        <dbReference type="ARBA" id="ARBA00004496"/>
    </source>
</evidence>
<keyword evidence="19" id="KW-0560">Oxidoreductase</keyword>
<dbReference type="PROSITE" id="PS50076">
    <property type="entry name" value="DNAJ_2"/>
    <property type="match status" value="1"/>
</dbReference>
<reference evidence="19" key="1">
    <citation type="submission" date="2022-06" db="EMBL/GenBank/DDBJ databases">
        <title>Isolation of gut microbiota from human fecal samples.</title>
        <authorList>
            <person name="Pamer E.G."/>
            <person name="Barat B."/>
            <person name="Waligurski E."/>
            <person name="Medina S."/>
            <person name="Paddock L."/>
            <person name="Mostad J."/>
        </authorList>
    </citation>
    <scope>NUCLEOTIDE SEQUENCE</scope>
    <source>
        <strain evidence="19">DFI.9.91</strain>
    </source>
</reference>
<keyword evidence="9 14" id="KW-0346">Stress response</keyword>
<protein>
    <recommendedName>
        <fullName evidence="13 14">Chaperone protein DnaJ</fullName>
    </recommendedName>
</protein>
<dbReference type="InterPro" id="IPR036869">
    <property type="entry name" value="J_dom_sf"/>
</dbReference>
<comment type="subunit">
    <text evidence="2 14">Homodimer.</text>
</comment>
<dbReference type="InterPro" id="IPR012724">
    <property type="entry name" value="DnaJ"/>
</dbReference>
<keyword evidence="8 14" id="KW-0862">Zinc</keyword>
<dbReference type="GO" id="GO:0016491">
    <property type="term" value="F:oxidoreductase activity"/>
    <property type="evidence" value="ECO:0007669"/>
    <property type="project" value="UniProtKB-KW"/>
</dbReference>
<name>A0AAW5JNG5_9FIRM</name>
<dbReference type="InterPro" id="IPR001305">
    <property type="entry name" value="HSP_DnaJ_Cys-rich_dom"/>
</dbReference>
<comment type="subcellular location">
    <subcellularLocation>
        <location evidence="1 14">Cytoplasm</location>
    </subcellularLocation>
</comment>
<dbReference type="GO" id="GO:0006260">
    <property type="term" value="P:DNA replication"/>
    <property type="evidence" value="ECO:0007669"/>
    <property type="project" value="UniProtKB-KW"/>
</dbReference>
<dbReference type="Proteomes" id="UP001204562">
    <property type="component" value="Unassembled WGS sequence"/>
</dbReference>
<evidence type="ECO:0000256" key="8">
    <source>
        <dbReference type="ARBA" id="ARBA00022833"/>
    </source>
</evidence>
<dbReference type="GO" id="GO:0005524">
    <property type="term" value="F:ATP binding"/>
    <property type="evidence" value="ECO:0007669"/>
    <property type="project" value="InterPro"/>
</dbReference>
<proteinExistence type="inferred from homology"/>
<dbReference type="SUPFAM" id="SSF49493">
    <property type="entry name" value="HSP40/DnaJ peptide-binding domain"/>
    <property type="match status" value="2"/>
</dbReference>
<dbReference type="CDD" id="cd06257">
    <property type="entry name" value="DnaJ"/>
    <property type="match status" value="1"/>
</dbReference>
<evidence type="ECO:0000256" key="9">
    <source>
        <dbReference type="ARBA" id="ARBA00023016"/>
    </source>
</evidence>
<evidence type="ECO:0000256" key="11">
    <source>
        <dbReference type="ARBA" id="ARBA00053423"/>
    </source>
</evidence>
<dbReference type="GO" id="GO:0042026">
    <property type="term" value="P:protein refolding"/>
    <property type="evidence" value="ECO:0007669"/>
    <property type="project" value="TreeGrafter"/>
</dbReference>
<dbReference type="GO" id="GO:0009408">
    <property type="term" value="P:response to heat"/>
    <property type="evidence" value="ECO:0007669"/>
    <property type="project" value="InterPro"/>
</dbReference>
<accession>A0AAW5JNG5</accession>
<evidence type="ECO:0000256" key="5">
    <source>
        <dbReference type="ARBA" id="ARBA00022723"/>
    </source>
</evidence>
<dbReference type="NCBIfam" id="TIGR02349">
    <property type="entry name" value="DnaJ_bact"/>
    <property type="match status" value="1"/>
</dbReference>
<dbReference type="Pfam" id="PF01556">
    <property type="entry name" value="DnaJ_C"/>
    <property type="match status" value="1"/>
</dbReference>
<dbReference type="FunFam" id="2.10.230.10:FF:000002">
    <property type="entry name" value="Molecular chaperone DnaJ"/>
    <property type="match status" value="1"/>
</dbReference>
<dbReference type="Pfam" id="PF00226">
    <property type="entry name" value="DnaJ"/>
    <property type="match status" value="1"/>
</dbReference>
<feature type="repeat" description="CXXCXGXG motif" evidence="14">
    <location>
        <begin position="204"/>
        <end position="211"/>
    </location>
</feature>
<comment type="similarity">
    <text evidence="12 14">Belongs to the DnaJ family.</text>
</comment>
<evidence type="ECO:0000256" key="7">
    <source>
        <dbReference type="ARBA" id="ARBA00022771"/>
    </source>
</evidence>
<feature type="binding site" evidence="14">
    <location>
        <position position="164"/>
    </location>
    <ligand>
        <name>Zn(2+)</name>
        <dbReference type="ChEBI" id="CHEBI:29105"/>
        <label>1</label>
    </ligand>
</feature>
<evidence type="ECO:0000256" key="14">
    <source>
        <dbReference type="HAMAP-Rule" id="MF_01152"/>
    </source>
</evidence>
<dbReference type="PROSITE" id="PS00636">
    <property type="entry name" value="DNAJ_1"/>
    <property type="match status" value="1"/>
</dbReference>
<dbReference type="FunFam" id="1.10.287.110:FF:000034">
    <property type="entry name" value="Chaperone protein DnaJ"/>
    <property type="match status" value="1"/>
</dbReference>
<gene>
    <name evidence="14 19" type="primary">dnaJ</name>
    <name evidence="19" type="ORF">NE579_00595</name>
</gene>
<organism evidence="19 20">
    <name type="scientific">Intestinimonas massiliensis</name>
    <name type="common">ex Afouda et al. 2020</name>
    <dbReference type="NCBI Taxonomy" id="1673721"/>
    <lineage>
        <taxon>Bacteria</taxon>
        <taxon>Bacillati</taxon>
        <taxon>Bacillota</taxon>
        <taxon>Clostridia</taxon>
        <taxon>Eubacteriales</taxon>
        <taxon>Intestinimonas</taxon>
    </lineage>
</organism>
<dbReference type="PRINTS" id="PR00625">
    <property type="entry name" value="JDOMAIN"/>
</dbReference>
<evidence type="ECO:0000256" key="13">
    <source>
        <dbReference type="ARBA" id="ARBA00067609"/>
    </source>
</evidence>
<evidence type="ECO:0000259" key="17">
    <source>
        <dbReference type="PROSITE" id="PS50076"/>
    </source>
</evidence>
<comment type="domain">
    <text evidence="14">The J domain is necessary and sufficient to stimulate DnaK ATPase activity. Zinc center 1 plays an important role in the autonomous, DnaK-independent chaperone activity of DnaJ. Zinc center 2 is essential for interaction with DnaK and for DnaJ activity.</text>
</comment>
<evidence type="ECO:0000313" key="19">
    <source>
        <dbReference type="EMBL" id="MCQ4768964.1"/>
    </source>
</evidence>
<feature type="binding site" evidence="14">
    <location>
        <position position="181"/>
    </location>
    <ligand>
        <name>Zn(2+)</name>
        <dbReference type="ChEBI" id="CHEBI:29105"/>
        <label>2</label>
    </ligand>
</feature>
<comment type="function">
    <text evidence="11 14">Participates actively in the response to hyperosmotic and heat shock by preventing the aggregation of stress-denatured proteins and by disaggregating proteins, also in an autonomous, DnaK-independent fashion. Unfolded proteins bind initially to DnaJ; upon interaction with the DnaJ-bound protein, DnaK hydrolyzes its bound ATP, resulting in the formation of a stable complex. GrpE releases ADP from DnaK; ATP binding to DnaK triggers the release of the substrate protein, thus completing the reaction cycle. Several rounds of ATP-dependent interactions between DnaJ, DnaK and GrpE are required for fully efficient folding. Also involved, together with DnaK and GrpE, in the DNA replication of plasmids through activation of initiation proteins.</text>
</comment>
<dbReference type="Gene3D" id="1.10.287.110">
    <property type="entry name" value="DnaJ domain"/>
    <property type="match status" value="1"/>
</dbReference>
<dbReference type="GO" id="GO:0005737">
    <property type="term" value="C:cytoplasm"/>
    <property type="evidence" value="ECO:0007669"/>
    <property type="project" value="UniProtKB-SubCell"/>
</dbReference>
<keyword evidence="3 14" id="KW-0963">Cytoplasm</keyword>
<dbReference type="InterPro" id="IPR008971">
    <property type="entry name" value="HSP40/DnaJ_pept-bd"/>
</dbReference>
<evidence type="ECO:0000313" key="20">
    <source>
        <dbReference type="Proteomes" id="UP001204562"/>
    </source>
</evidence>
<feature type="binding site" evidence="14">
    <location>
        <position position="207"/>
    </location>
    <ligand>
        <name>Zn(2+)</name>
        <dbReference type="ChEBI" id="CHEBI:29105"/>
        <label>2</label>
    </ligand>
</feature>
<dbReference type="CDD" id="cd10747">
    <property type="entry name" value="DnaJ_C"/>
    <property type="match status" value="1"/>
</dbReference>
<dbReference type="GO" id="GO:0051082">
    <property type="term" value="F:unfolded protein binding"/>
    <property type="evidence" value="ECO:0007669"/>
    <property type="project" value="UniProtKB-UniRule"/>
</dbReference>
<dbReference type="Gene3D" id="2.10.230.10">
    <property type="entry name" value="Heat shock protein DnaJ, cysteine-rich domain"/>
    <property type="match status" value="1"/>
</dbReference>
<evidence type="ECO:0000256" key="4">
    <source>
        <dbReference type="ARBA" id="ARBA00022705"/>
    </source>
</evidence>
<dbReference type="RefSeq" id="WP_256302883.1">
    <property type="nucleotide sequence ID" value="NZ_JANFYS010000001.1"/>
</dbReference>
<keyword evidence="6 14" id="KW-0677">Repeat</keyword>
<dbReference type="InterPro" id="IPR018253">
    <property type="entry name" value="DnaJ_domain_CS"/>
</dbReference>
<feature type="binding site" evidence="14">
    <location>
        <position position="178"/>
    </location>
    <ligand>
        <name>Zn(2+)</name>
        <dbReference type="ChEBI" id="CHEBI:29105"/>
        <label>2</label>
    </ligand>
</feature>
<dbReference type="InterPro" id="IPR001623">
    <property type="entry name" value="DnaJ_domain"/>
</dbReference>
<feature type="binding site" evidence="14">
    <location>
        <position position="221"/>
    </location>
    <ligand>
        <name>Zn(2+)</name>
        <dbReference type="ChEBI" id="CHEBI:29105"/>
        <label>1</label>
    </ligand>
</feature>
<dbReference type="PROSITE" id="PS51188">
    <property type="entry name" value="ZF_CR"/>
    <property type="match status" value="1"/>
</dbReference>
<dbReference type="HAMAP" id="MF_01152">
    <property type="entry name" value="DnaJ"/>
    <property type="match status" value="1"/>
</dbReference>
<dbReference type="InterPro" id="IPR036410">
    <property type="entry name" value="HSP_DnaJ_Cys-rich_dom_sf"/>
</dbReference>
<keyword evidence="7 14" id="KW-0863">Zinc-finger</keyword>
<feature type="domain" description="CR-type" evidence="18">
    <location>
        <begin position="148"/>
        <end position="230"/>
    </location>
</feature>
<dbReference type="SUPFAM" id="SSF46565">
    <property type="entry name" value="Chaperone J-domain"/>
    <property type="match status" value="1"/>
</dbReference>
<dbReference type="SMART" id="SM00271">
    <property type="entry name" value="DnaJ"/>
    <property type="match status" value="1"/>
</dbReference>
<feature type="binding site" evidence="14">
    <location>
        <position position="204"/>
    </location>
    <ligand>
        <name>Zn(2+)</name>
        <dbReference type="ChEBI" id="CHEBI:29105"/>
        <label>2</label>
    </ligand>
</feature>
<feature type="repeat" description="CXXCXGXG motif" evidence="14">
    <location>
        <begin position="218"/>
        <end position="225"/>
    </location>
</feature>
<evidence type="ECO:0000256" key="3">
    <source>
        <dbReference type="ARBA" id="ARBA00022490"/>
    </source>
</evidence>
<feature type="binding site" evidence="14">
    <location>
        <position position="161"/>
    </location>
    <ligand>
        <name>Zn(2+)</name>
        <dbReference type="ChEBI" id="CHEBI:29105"/>
        <label>1</label>
    </ligand>
</feature>
<evidence type="ECO:0000256" key="15">
    <source>
        <dbReference type="PROSITE-ProRule" id="PRU00546"/>
    </source>
</evidence>
<evidence type="ECO:0000256" key="10">
    <source>
        <dbReference type="ARBA" id="ARBA00023186"/>
    </source>
</evidence>
<comment type="caution">
    <text evidence="19">The sequence shown here is derived from an EMBL/GenBank/DDBJ whole genome shotgun (WGS) entry which is preliminary data.</text>
</comment>
<dbReference type="Gene3D" id="2.60.260.20">
    <property type="entry name" value="Urease metallochaperone UreE, N-terminal domain"/>
    <property type="match status" value="2"/>
</dbReference>
<keyword evidence="4 14" id="KW-0235">DNA replication</keyword>
<keyword evidence="5 14" id="KW-0479">Metal-binding</keyword>
<dbReference type="GO" id="GO:0008270">
    <property type="term" value="F:zinc ion binding"/>
    <property type="evidence" value="ECO:0007669"/>
    <property type="project" value="UniProtKB-UniRule"/>
</dbReference>
<evidence type="ECO:0000256" key="16">
    <source>
        <dbReference type="SAM" id="MobiDB-lite"/>
    </source>
</evidence>
<dbReference type="PANTHER" id="PTHR43096:SF48">
    <property type="entry name" value="CHAPERONE PROTEIN DNAJ"/>
    <property type="match status" value="1"/>
</dbReference>
<dbReference type="CDD" id="cd10719">
    <property type="entry name" value="DnaJ_zf"/>
    <property type="match status" value="1"/>
</dbReference>
<feature type="repeat" description="CXXCXGXG motif" evidence="14">
    <location>
        <begin position="178"/>
        <end position="185"/>
    </location>
</feature>
<comment type="cofactor">
    <cofactor evidence="14">
        <name>Zn(2+)</name>
        <dbReference type="ChEBI" id="CHEBI:29105"/>
    </cofactor>
    <text evidence="14">Binds 2 Zn(2+) ions per monomer.</text>
</comment>
<evidence type="ECO:0000256" key="2">
    <source>
        <dbReference type="ARBA" id="ARBA00011738"/>
    </source>
</evidence>
<dbReference type="InterPro" id="IPR002939">
    <property type="entry name" value="DnaJ_C"/>
</dbReference>
<dbReference type="Pfam" id="PF00684">
    <property type="entry name" value="DnaJ_CXXCXGXG"/>
    <property type="match status" value="1"/>
</dbReference>
<evidence type="ECO:0000256" key="12">
    <source>
        <dbReference type="ARBA" id="ARBA00061004"/>
    </source>
</evidence>
<dbReference type="SUPFAM" id="SSF57938">
    <property type="entry name" value="DnaJ/Hsp40 cysteine-rich domain"/>
    <property type="match status" value="1"/>
</dbReference>
<dbReference type="GO" id="GO:0031072">
    <property type="term" value="F:heat shock protein binding"/>
    <property type="evidence" value="ECO:0007669"/>
    <property type="project" value="InterPro"/>
</dbReference>
<feature type="repeat" description="CXXCXGXG motif" evidence="14">
    <location>
        <begin position="161"/>
        <end position="168"/>
    </location>
</feature>
<dbReference type="AlphaFoldDB" id="A0AAW5JNG5"/>
<dbReference type="FunFam" id="2.60.260.20:FF:000004">
    <property type="entry name" value="Molecular chaperone DnaJ"/>
    <property type="match status" value="1"/>
</dbReference>